<comment type="catalytic activity">
    <reaction evidence="5">
        <text>dUTP + H2O = dUMP + diphosphate + H(+)</text>
        <dbReference type="Rhea" id="RHEA:10248"/>
        <dbReference type="ChEBI" id="CHEBI:15377"/>
        <dbReference type="ChEBI" id="CHEBI:15378"/>
        <dbReference type="ChEBI" id="CHEBI:33019"/>
        <dbReference type="ChEBI" id="CHEBI:61555"/>
        <dbReference type="ChEBI" id="CHEBI:246422"/>
        <dbReference type="EC" id="3.6.1.23"/>
    </reaction>
</comment>
<dbReference type="GO" id="GO:0000287">
    <property type="term" value="F:magnesium ion binding"/>
    <property type="evidence" value="ECO:0007669"/>
    <property type="project" value="InterPro"/>
</dbReference>
<dbReference type="PANTHER" id="PTHR11241">
    <property type="entry name" value="DEOXYURIDINE 5'-TRIPHOSPHATE NUCLEOTIDOHYDROLASE"/>
    <property type="match status" value="1"/>
</dbReference>
<dbReference type="NCBIfam" id="TIGR00576">
    <property type="entry name" value="dut"/>
    <property type="match status" value="1"/>
</dbReference>
<sequence>MESVLGKGISMQIETVAKEGFLPVRVHPTDAGADLRADIPEPVTLQPRESTFFNTGIEVAIPEGYFGALAIRSSLACKHGLMLANSLGIIDSCYRGPVKAKLVNIGRRPYTINPGDRIAQLLIIPCVHATFVQVDELPESDRGTGGFGSTGAQ</sequence>
<comment type="caution">
    <text evidence="7">The sequence shown here is derived from an EMBL/GenBank/DDBJ whole genome shotgun (WGS) entry which is preliminary data.</text>
</comment>
<feature type="domain" description="dUTPase-like" evidence="6">
    <location>
        <begin position="22"/>
        <end position="151"/>
    </location>
</feature>
<dbReference type="HOGENOM" id="CLU_068508_1_2_9"/>
<dbReference type="InterPro" id="IPR036157">
    <property type="entry name" value="dUTPase-like_sf"/>
</dbReference>
<dbReference type="SUPFAM" id="SSF51283">
    <property type="entry name" value="dUTPase-like"/>
    <property type="match status" value="1"/>
</dbReference>
<dbReference type="PANTHER" id="PTHR11241:SF0">
    <property type="entry name" value="DEOXYURIDINE 5'-TRIPHOSPHATE NUCLEOTIDOHYDROLASE"/>
    <property type="match status" value="1"/>
</dbReference>
<comment type="similarity">
    <text evidence="1">Belongs to the dUTPase family.</text>
</comment>
<reference evidence="7 8" key="2">
    <citation type="submission" date="2009-03" db="EMBL/GenBank/DDBJ databases">
        <title>Draft genome sequence of Coprococcus comes (ATCC 27758).</title>
        <authorList>
            <person name="Sudarsanam P."/>
            <person name="Ley R."/>
            <person name="Guruge J."/>
            <person name="Turnbaugh P.J."/>
            <person name="Mahowald M."/>
            <person name="Liep D."/>
            <person name="Gordon J."/>
        </authorList>
    </citation>
    <scope>NUCLEOTIDE SEQUENCE [LARGE SCALE GENOMIC DNA]</scope>
    <source>
        <strain evidence="7 8">ATCC 27758</strain>
    </source>
</reference>
<evidence type="ECO:0000256" key="3">
    <source>
        <dbReference type="ARBA" id="ARBA00022801"/>
    </source>
</evidence>
<dbReference type="NCBIfam" id="NF001862">
    <property type="entry name" value="PRK00601.1"/>
    <property type="match status" value="1"/>
</dbReference>
<evidence type="ECO:0000259" key="6">
    <source>
        <dbReference type="Pfam" id="PF00692"/>
    </source>
</evidence>
<evidence type="ECO:0000256" key="4">
    <source>
        <dbReference type="ARBA" id="ARBA00023080"/>
    </source>
</evidence>
<reference evidence="7 8" key="1">
    <citation type="submission" date="2009-02" db="EMBL/GenBank/DDBJ databases">
        <authorList>
            <person name="Fulton L."/>
            <person name="Clifton S."/>
            <person name="Fulton B."/>
            <person name="Xu J."/>
            <person name="Minx P."/>
            <person name="Pepin K.H."/>
            <person name="Johnson M."/>
            <person name="Bhonagiri V."/>
            <person name="Nash W.E."/>
            <person name="Mardis E.R."/>
            <person name="Wilson R.K."/>
        </authorList>
    </citation>
    <scope>NUCLEOTIDE SEQUENCE [LARGE SCALE GENOMIC DNA]</scope>
    <source>
        <strain evidence="7 8">ATCC 27758</strain>
    </source>
</reference>
<dbReference type="InterPro" id="IPR029054">
    <property type="entry name" value="dUTPase-like"/>
</dbReference>
<dbReference type="Gene3D" id="2.70.40.10">
    <property type="match status" value="1"/>
</dbReference>
<dbReference type="CDD" id="cd07557">
    <property type="entry name" value="trimeric_dUTPase"/>
    <property type="match status" value="1"/>
</dbReference>
<dbReference type="Proteomes" id="UP000003793">
    <property type="component" value="Unassembled WGS sequence"/>
</dbReference>
<dbReference type="AlphaFoldDB" id="C0BCV4"/>
<gene>
    <name evidence="7" type="primary">dut</name>
    <name evidence="7" type="ORF">COPCOM_02995</name>
</gene>
<dbReference type="InterPro" id="IPR033704">
    <property type="entry name" value="dUTPase_trimeric"/>
</dbReference>
<dbReference type="GO" id="GO:0006226">
    <property type="term" value="P:dUMP biosynthetic process"/>
    <property type="evidence" value="ECO:0007669"/>
    <property type="project" value="InterPro"/>
</dbReference>
<evidence type="ECO:0000313" key="8">
    <source>
        <dbReference type="Proteomes" id="UP000003793"/>
    </source>
</evidence>
<keyword evidence="3 7" id="KW-0378">Hydrolase</keyword>
<dbReference type="GO" id="GO:0004170">
    <property type="term" value="F:dUTP diphosphatase activity"/>
    <property type="evidence" value="ECO:0007669"/>
    <property type="project" value="UniProtKB-EC"/>
</dbReference>
<keyword evidence="4" id="KW-0546">Nucleotide metabolism</keyword>
<evidence type="ECO:0000313" key="7">
    <source>
        <dbReference type="EMBL" id="EEG88905.1"/>
    </source>
</evidence>
<dbReference type="GO" id="GO:0046081">
    <property type="term" value="P:dUTP catabolic process"/>
    <property type="evidence" value="ECO:0007669"/>
    <property type="project" value="InterPro"/>
</dbReference>
<evidence type="ECO:0000256" key="2">
    <source>
        <dbReference type="ARBA" id="ARBA00012379"/>
    </source>
</evidence>
<proteinExistence type="inferred from homology"/>
<dbReference type="EC" id="3.6.1.23" evidence="2"/>
<protein>
    <recommendedName>
        <fullName evidence="2">dUTP diphosphatase</fullName>
        <ecNumber evidence="2">3.6.1.23</ecNumber>
    </recommendedName>
</protein>
<accession>C0BCV4</accession>
<organism evidence="7 8">
    <name type="scientific">Coprococcus comes ATCC 27758</name>
    <dbReference type="NCBI Taxonomy" id="470146"/>
    <lineage>
        <taxon>Bacteria</taxon>
        <taxon>Bacillati</taxon>
        <taxon>Bacillota</taxon>
        <taxon>Clostridia</taxon>
        <taxon>Lachnospirales</taxon>
        <taxon>Lachnospiraceae</taxon>
        <taxon>Coprococcus</taxon>
    </lineage>
</organism>
<name>C0BCV4_9FIRM</name>
<dbReference type="Pfam" id="PF00692">
    <property type="entry name" value="dUTPase"/>
    <property type="match status" value="1"/>
</dbReference>
<evidence type="ECO:0000256" key="5">
    <source>
        <dbReference type="ARBA" id="ARBA00047686"/>
    </source>
</evidence>
<dbReference type="InterPro" id="IPR008181">
    <property type="entry name" value="dUTPase"/>
</dbReference>
<evidence type="ECO:0000256" key="1">
    <source>
        <dbReference type="ARBA" id="ARBA00006581"/>
    </source>
</evidence>
<dbReference type="EMBL" id="ABVR01000042">
    <property type="protein sequence ID" value="EEG88905.1"/>
    <property type="molecule type" value="Genomic_DNA"/>
</dbReference>